<keyword evidence="2" id="KW-0812">Transmembrane</keyword>
<name>A0ABN3VJW3_9PSEU</name>
<organism evidence="3 4">
    <name type="scientific">Saccharopolyspora taberi</name>
    <dbReference type="NCBI Taxonomy" id="60895"/>
    <lineage>
        <taxon>Bacteria</taxon>
        <taxon>Bacillati</taxon>
        <taxon>Actinomycetota</taxon>
        <taxon>Actinomycetes</taxon>
        <taxon>Pseudonocardiales</taxon>
        <taxon>Pseudonocardiaceae</taxon>
        <taxon>Saccharopolyspora</taxon>
    </lineage>
</organism>
<feature type="compositionally biased region" description="Pro residues" evidence="1">
    <location>
        <begin position="163"/>
        <end position="172"/>
    </location>
</feature>
<evidence type="ECO:0000313" key="4">
    <source>
        <dbReference type="Proteomes" id="UP001500979"/>
    </source>
</evidence>
<feature type="compositionally biased region" description="Low complexity" evidence="1">
    <location>
        <begin position="173"/>
        <end position="183"/>
    </location>
</feature>
<sequence>MTQGYPQGGWAPPPAGWQPGPARASRGPLLAVGIAAAVAGFLHLLIGATWTFNFALVRYLPLYSIYYFGMQFLAILVGLVGIAGGVLLLARLGWARFLVAGAGALAALDVLAMLTSGVGAVAVPMLFYVLVWVAVCVVAFLPPVGKALTPAGAAPSGPQQWQPQPPGFPQPGPQQFAQGQQFPPQNPPQQFPQQGPPQQGPPPQFPEQGPPPQFPPR</sequence>
<protein>
    <submittedName>
        <fullName evidence="3">Uncharacterized protein</fullName>
    </submittedName>
</protein>
<feature type="transmembrane region" description="Helical" evidence="2">
    <location>
        <begin position="121"/>
        <end position="141"/>
    </location>
</feature>
<comment type="caution">
    <text evidence="3">The sequence shown here is derived from an EMBL/GenBank/DDBJ whole genome shotgun (WGS) entry which is preliminary data.</text>
</comment>
<proteinExistence type="predicted"/>
<feature type="region of interest" description="Disordered" evidence="1">
    <location>
        <begin position="1"/>
        <end position="21"/>
    </location>
</feature>
<gene>
    <name evidence="3" type="ORF">GCM10010470_50440</name>
</gene>
<evidence type="ECO:0000256" key="2">
    <source>
        <dbReference type="SAM" id="Phobius"/>
    </source>
</evidence>
<reference evidence="3 4" key="1">
    <citation type="journal article" date="2019" name="Int. J. Syst. Evol. Microbiol.">
        <title>The Global Catalogue of Microorganisms (GCM) 10K type strain sequencing project: providing services to taxonomists for standard genome sequencing and annotation.</title>
        <authorList>
            <consortium name="The Broad Institute Genomics Platform"/>
            <consortium name="The Broad Institute Genome Sequencing Center for Infectious Disease"/>
            <person name="Wu L."/>
            <person name="Ma J."/>
        </authorList>
    </citation>
    <scope>NUCLEOTIDE SEQUENCE [LARGE SCALE GENOMIC DNA]</scope>
    <source>
        <strain evidence="3 4">JCM 9383</strain>
    </source>
</reference>
<dbReference type="Proteomes" id="UP001500979">
    <property type="component" value="Unassembled WGS sequence"/>
</dbReference>
<feature type="transmembrane region" description="Helical" evidence="2">
    <location>
        <begin position="29"/>
        <end position="52"/>
    </location>
</feature>
<feature type="transmembrane region" description="Helical" evidence="2">
    <location>
        <begin position="97"/>
        <end position="115"/>
    </location>
</feature>
<feature type="transmembrane region" description="Helical" evidence="2">
    <location>
        <begin position="64"/>
        <end position="90"/>
    </location>
</feature>
<dbReference type="RefSeq" id="WP_344683739.1">
    <property type="nucleotide sequence ID" value="NZ_BAAAUX010000020.1"/>
</dbReference>
<keyword evidence="2" id="KW-0472">Membrane</keyword>
<keyword evidence="4" id="KW-1185">Reference proteome</keyword>
<evidence type="ECO:0000256" key="1">
    <source>
        <dbReference type="SAM" id="MobiDB-lite"/>
    </source>
</evidence>
<feature type="compositionally biased region" description="Low complexity" evidence="1">
    <location>
        <begin position="152"/>
        <end position="162"/>
    </location>
</feature>
<accession>A0ABN3VJW3</accession>
<feature type="compositionally biased region" description="Pro residues" evidence="1">
    <location>
        <begin position="184"/>
        <end position="217"/>
    </location>
</feature>
<feature type="region of interest" description="Disordered" evidence="1">
    <location>
        <begin position="152"/>
        <end position="217"/>
    </location>
</feature>
<keyword evidence="2" id="KW-1133">Transmembrane helix</keyword>
<dbReference type="EMBL" id="BAAAUX010000020">
    <property type="protein sequence ID" value="GAA2809107.1"/>
    <property type="molecule type" value="Genomic_DNA"/>
</dbReference>
<feature type="compositionally biased region" description="Low complexity" evidence="1">
    <location>
        <begin position="1"/>
        <end position="10"/>
    </location>
</feature>
<evidence type="ECO:0000313" key="3">
    <source>
        <dbReference type="EMBL" id="GAA2809107.1"/>
    </source>
</evidence>